<dbReference type="PANTHER" id="PTHR47186">
    <property type="entry name" value="LEUCINE-RICH REPEAT-CONTAINING PROTEIN 57"/>
    <property type="match status" value="1"/>
</dbReference>
<organism evidence="1 2">
    <name type="scientific">Citrus x changshan-huyou</name>
    <dbReference type="NCBI Taxonomy" id="2935761"/>
    <lineage>
        <taxon>Eukaryota</taxon>
        <taxon>Viridiplantae</taxon>
        <taxon>Streptophyta</taxon>
        <taxon>Embryophyta</taxon>
        <taxon>Tracheophyta</taxon>
        <taxon>Spermatophyta</taxon>
        <taxon>Magnoliopsida</taxon>
        <taxon>eudicotyledons</taxon>
        <taxon>Gunneridae</taxon>
        <taxon>Pentapetalae</taxon>
        <taxon>rosids</taxon>
        <taxon>malvids</taxon>
        <taxon>Sapindales</taxon>
        <taxon>Rutaceae</taxon>
        <taxon>Aurantioideae</taxon>
        <taxon>Citrus</taxon>
    </lineage>
</organism>
<protein>
    <submittedName>
        <fullName evidence="1">Uncharacterized protein</fullName>
    </submittedName>
</protein>
<gene>
    <name evidence="1" type="ORF">WN944_015525</name>
</gene>
<dbReference type="AlphaFoldDB" id="A0AAP0QJN4"/>
<dbReference type="EMBL" id="JBCGBO010000005">
    <property type="protein sequence ID" value="KAK9200328.1"/>
    <property type="molecule type" value="Genomic_DNA"/>
</dbReference>
<dbReference type="Gene3D" id="3.80.10.10">
    <property type="entry name" value="Ribonuclease Inhibitor"/>
    <property type="match status" value="1"/>
</dbReference>
<keyword evidence="2" id="KW-1185">Reference proteome</keyword>
<dbReference type="Proteomes" id="UP001428341">
    <property type="component" value="Unassembled WGS sequence"/>
</dbReference>
<evidence type="ECO:0000313" key="2">
    <source>
        <dbReference type="Proteomes" id="UP001428341"/>
    </source>
</evidence>
<proteinExistence type="predicted"/>
<dbReference type="InterPro" id="IPR032675">
    <property type="entry name" value="LRR_dom_sf"/>
</dbReference>
<accession>A0AAP0QJN4</accession>
<sequence>MKRLPEILSGNISWLFLSGTTIDELPSSFNLVLRLGWLDFLDCKRLKSLPSSLCKLKSLGVLNLRGCSKLRRLPKCLGQLSSPIVLNQAKTNIERIPESIIQLFMLRYLLLNYCEGFQS</sequence>
<name>A0AAP0QJN4_9ROSI</name>
<evidence type="ECO:0000313" key="1">
    <source>
        <dbReference type="EMBL" id="KAK9200328.1"/>
    </source>
</evidence>
<comment type="caution">
    <text evidence="1">The sequence shown here is derived from an EMBL/GenBank/DDBJ whole genome shotgun (WGS) entry which is preliminary data.</text>
</comment>
<dbReference type="PANTHER" id="PTHR47186:SF3">
    <property type="entry name" value="OS09G0267800 PROTEIN"/>
    <property type="match status" value="1"/>
</dbReference>
<reference evidence="1 2" key="1">
    <citation type="submission" date="2024-05" db="EMBL/GenBank/DDBJ databases">
        <title>Haplotype-resolved chromosome-level genome assembly of Huyou (Citrus changshanensis).</title>
        <authorList>
            <person name="Miao C."/>
            <person name="Chen W."/>
            <person name="Wu Y."/>
            <person name="Wang L."/>
            <person name="Zhao S."/>
            <person name="Grierson D."/>
            <person name="Xu C."/>
            <person name="Chen K."/>
        </authorList>
    </citation>
    <scope>NUCLEOTIDE SEQUENCE [LARGE SCALE GENOMIC DNA]</scope>
    <source>
        <strain evidence="1">01-14</strain>
        <tissue evidence="1">Leaf</tissue>
    </source>
</reference>
<dbReference type="SUPFAM" id="SSF52058">
    <property type="entry name" value="L domain-like"/>
    <property type="match status" value="1"/>
</dbReference>